<dbReference type="Gene3D" id="2.70.40.10">
    <property type="match status" value="1"/>
</dbReference>
<dbReference type="InterPro" id="IPR043502">
    <property type="entry name" value="DNA/RNA_pol_sf"/>
</dbReference>
<dbReference type="SUPFAM" id="SSF51283">
    <property type="entry name" value="dUTPase-like"/>
    <property type="match status" value="1"/>
</dbReference>
<evidence type="ECO:0000256" key="8">
    <source>
        <dbReference type="ARBA" id="ARBA00022801"/>
    </source>
</evidence>
<feature type="compositionally biased region" description="Polar residues" evidence="10">
    <location>
        <begin position="1490"/>
        <end position="1499"/>
    </location>
</feature>
<evidence type="ECO:0000259" key="12">
    <source>
        <dbReference type="PROSITE" id="PS50994"/>
    </source>
</evidence>
<dbReference type="CDD" id="cd01647">
    <property type="entry name" value="RT_LTR"/>
    <property type="match status" value="1"/>
</dbReference>
<dbReference type="Pfam" id="PF00665">
    <property type="entry name" value="rve"/>
    <property type="match status" value="1"/>
</dbReference>
<dbReference type="Pfam" id="PF00078">
    <property type="entry name" value="RVT_1"/>
    <property type="match status" value="1"/>
</dbReference>
<evidence type="ECO:0000256" key="4">
    <source>
        <dbReference type="ARBA" id="ARBA00022695"/>
    </source>
</evidence>
<evidence type="ECO:0000256" key="1">
    <source>
        <dbReference type="ARBA" id="ARBA00012493"/>
    </source>
</evidence>
<dbReference type="Pfam" id="PF17921">
    <property type="entry name" value="Integrase_H2C2"/>
    <property type="match status" value="1"/>
</dbReference>
<evidence type="ECO:0000313" key="13">
    <source>
        <dbReference type="EMBL" id="TPX50434.1"/>
    </source>
</evidence>
<evidence type="ECO:0000256" key="2">
    <source>
        <dbReference type="ARBA" id="ARBA00022670"/>
    </source>
</evidence>
<keyword evidence="9" id="KW-0695">RNA-directed DNA polymerase</keyword>
<evidence type="ECO:0000256" key="3">
    <source>
        <dbReference type="ARBA" id="ARBA00022679"/>
    </source>
</evidence>
<dbReference type="InterPro" id="IPR043128">
    <property type="entry name" value="Rev_trsase/Diguanyl_cyclase"/>
</dbReference>
<dbReference type="PROSITE" id="PS00141">
    <property type="entry name" value="ASP_PROTEASE"/>
    <property type="match status" value="1"/>
</dbReference>
<evidence type="ECO:0000256" key="10">
    <source>
        <dbReference type="SAM" id="MobiDB-lite"/>
    </source>
</evidence>
<dbReference type="CDD" id="cd09274">
    <property type="entry name" value="RNase_HI_RT_Ty3"/>
    <property type="match status" value="1"/>
</dbReference>
<dbReference type="EC" id="2.7.7.49" evidence="1"/>
<gene>
    <name evidence="13" type="ORF">SeLEV6574_g00909</name>
</gene>
<dbReference type="InterPro" id="IPR036397">
    <property type="entry name" value="RNaseH_sf"/>
</dbReference>
<comment type="caution">
    <text evidence="13">The sequence shown here is derived from an EMBL/GenBank/DDBJ whole genome shotgun (WGS) entry which is preliminary data.</text>
</comment>
<evidence type="ECO:0000256" key="7">
    <source>
        <dbReference type="ARBA" id="ARBA00022759"/>
    </source>
</evidence>
<dbReference type="FunFam" id="3.10.20.370:FF:000001">
    <property type="entry name" value="Retrovirus-related Pol polyprotein from transposon 17.6-like protein"/>
    <property type="match status" value="1"/>
</dbReference>
<keyword evidence="6" id="KW-0064">Aspartyl protease</keyword>
<dbReference type="Gene3D" id="1.10.340.70">
    <property type="match status" value="1"/>
</dbReference>
<dbReference type="FunFam" id="3.10.10.10:FF:000007">
    <property type="entry name" value="Retrovirus-related Pol polyprotein from transposon 17.6-like Protein"/>
    <property type="match status" value="1"/>
</dbReference>
<dbReference type="InterPro" id="IPR029054">
    <property type="entry name" value="dUTPase-like"/>
</dbReference>
<reference evidence="13 14" key="1">
    <citation type="journal article" date="2019" name="Sci. Rep.">
        <title>Comparative genomics of chytrid fungi reveal insights into the obligate biotrophic and pathogenic lifestyle of Synchytrium endobioticum.</title>
        <authorList>
            <person name="van de Vossenberg B.T.L.H."/>
            <person name="Warris S."/>
            <person name="Nguyen H.D.T."/>
            <person name="van Gent-Pelzer M.P.E."/>
            <person name="Joly D.L."/>
            <person name="van de Geest H.C."/>
            <person name="Bonants P.J.M."/>
            <person name="Smith D.S."/>
            <person name="Levesque C.A."/>
            <person name="van der Lee T.A.J."/>
        </authorList>
    </citation>
    <scope>NUCLEOTIDE SEQUENCE [LARGE SCALE GENOMIC DNA]</scope>
    <source>
        <strain evidence="13 14">LEV6574</strain>
    </source>
</reference>
<dbReference type="InterPro" id="IPR050951">
    <property type="entry name" value="Retrovirus_Pol_polyprotein"/>
</dbReference>
<dbReference type="PROSITE" id="PS50878">
    <property type="entry name" value="RT_POL"/>
    <property type="match status" value="1"/>
</dbReference>
<dbReference type="PROSITE" id="PS50994">
    <property type="entry name" value="INTEGRASE"/>
    <property type="match status" value="1"/>
</dbReference>
<dbReference type="PANTHER" id="PTHR37984:SF5">
    <property type="entry name" value="PROTEIN NYNRIN-LIKE"/>
    <property type="match status" value="1"/>
</dbReference>
<dbReference type="GO" id="GO:0004519">
    <property type="term" value="F:endonuclease activity"/>
    <property type="evidence" value="ECO:0007669"/>
    <property type="project" value="UniProtKB-KW"/>
</dbReference>
<dbReference type="InterPro" id="IPR001584">
    <property type="entry name" value="Integrase_cat-core"/>
</dbReference>
<dbReference type="SUPFAM" id="SSF50630">
    <property type="entry name" value="Acid proteases"/>
    <property type="match status" value="1"/>
</dbReference>
<accession>A0A507DFU8</accession>
<dbReference type="GO" id="GO:0003676">
    <property type="term" value="F:nucleic acid binding"/>
    <property type="evidence" value="ECO:0007669"/>
    <property type="project" value="InterPro"/>
</dbReference>
<dbReference type="SUPFAM" id="SSF53098">
    <property type="entry name" value="Ribonuclease H-like"/>
    <property type="match status" value="1"/>
</dbReference>
<feature type="region of interest" description="Disordered" evidence="10">
    <location>
        <begin position="473"/>
        <end position="499"/>
    </location>
</feature>
<dbReference type="CDD" id="cd00303">
    <property type="entry name" value="retropepsin_like"/>
    <property type="match status" value="1"/>
</dbReference>
<dbReference type="GO" id="GO:0003964">
    <property type="term" value="F:RNA-directed DNA polymerase activity"/>
    <property type="evidence" value="ECO:0007669"/>
    <property type="project" value="UniProtKB-KW"/>
</dbReference>
<dbReference type="Proteomes" id="UP000320475">
    <property type="component" value="Unassembled WGS sequence"/>
</dbReference>
<dbReference type="PANTHER" id="PTHR37984">
    <property type="entry name" value="PROTEIN CBG26694"/>
    <property type="match status" value="1"/>
</dbReference>
<dbReference type="FunFam" id="3.30.70.270:FF:000020">
    <property type="entry name" value="Transposon Tf2-6 polyprotein-like Protein"/>
    <property type="match status" value="1"/>
</dbReference>
<organism evidence="13 14">
    <name type="scientific">Synchytrium endobioticum</name>
    <dbReference type="NCBI Taxonomy" id="286115"/>
    <lineage>
        <taxon>Eukaryota</taxon>
        <taxon>Fungi</taxon>
        <taxon>Fungi incertae sedis</taxon>
        <taxon>Chytridiomycota</taxon>
        <taxon>Chytridiomycota incertae sedis</taxon>
        <taxon>Chytridiomycetes</taxon>
        <taxon>Synchytriales</taxon>
        <taxon>Synchytriaceae</taxon>
        <taxon>Synchytrium</taxon>
    </lineage>
</organism>
<protein>
    <recommendedName>
        <fullName evidence="1">RNA-directed DNA polymerase</fullName>
        <ecNumber evidence="1">2.7.7.49</ecNumber>
    </recommendedName>
</protein>
<evidence type="ECO:0000256" key="9">
    <source>
        <dbReference type="ARBA" id="ARBA00022918"/>
    </source>
</evidence>
<dbReference type="GO" id="GO:0006508">
    <property type="term" value="P:proteolysis"/>
    <property type="evidence" value="ECO:0007669"/>
    <property type="project" value="UniProtKB-KW"/>
</dbReference>
<keyword evidence="4" id="KW-0548">Nucleotidyltransferase</keyword>
<dbReference type="InterPro" id="IPR000477">
    <property type="entry name" value="RT_dom"/>
</dbReference>
<dbReference type="Gene3D" id="3.30.420.10">
    <property type="entry name" value="Ribonuclease H-like superfamily/Ribonuclease H"/>
    <property type="match status" value="1"/>
</dbReference>
<dbReference type="VEuPathDB" id="FungiDB:SeMB42_g04060"/>
<dbReference type="SUPFAM" id="SSF56672">
    <property type="entry name" value="DNA/RNA polymerases"/>
    <property type="match status" value="1"/>
</dbReference>
<dbReference type="InterPro" id="IPR041588">
    <property type="entry name" value="Integrase_H2C2"/>
</dbReference>
<dbReference type="Gene3D" id="2.40.70.10">
    <property type="entry name" value="Acid Proteases"/>
    <property type="match status" value="1"/>
</dbReference>
<evidence type="ECO:0000313" key="14">
    <source>
        <dbReference type="Proteomes" id="UP000320475"/>
    </source>
</evidence>
<dbReference type="GO" id="GO:0004190">
    <property type="term" value="F:aspartic-type endopeptidase activity"/>
    <property type="evidence" value="ECO:0007669"/>
    <property type="project" value="UniProtKB-KW"/>
</dbReference>
<dbReference type="GO" id="GO:0015074">
    <property type="term" value="P:DNA integration"/>
    <property type="evidence" value="ECO:0007669"/>
    <property type="project" value="InterPro"/>
</dbReference>
<dbReference type="Pfam" id="PF17917">
    <property type="entry name" value="RT_RNaseH"/>
    <property type="match status" value="1"/>
</dbReference>
<evidence type="ECO:0000256" key="6">
    <source>
        <dbReference type="ARBA" id="ARBA00022750"/>
    </source>
</evidence>
<evidence type="ECO:0000259" key="11">
    <source>
        <dbReference type="PROSITE" id="PS50878"/>
    </source>
</evidence>
<keyword evidence="7" id="KW-0255">Endonuclease</keyword>
<dbReference type="OrthoDB" id="2203704at2759"/>
<dbReference type="EMBL" id="QEAM01000018">
    <property type="protein sequence ID" value="TPX50434.1"/>
    <property type="molecule type" value="Genomic_DNA"/>
</dbReference>
<dbReference type="InterPro" id="IPR001969">
    <property type="entry name" value="Aspartic_peptidase_AS"/>
</dbReference>
<feature type="region of interest" description="Disordered" evidence="10">
    <location>
        <begin position="1490"/>
        <end position="1514"/>
    </location>
</feature>
<dbReference type="InterPro" id="IPR012337">
    <property type="entry name" value="RNaseH-like_sf"/>
</dbReference>
<feature type="domain" description="Reverse transcriptase" evidence="11">
    <location>
        <begin position="511"/>
        <end position="691"/>
    </location>
</feature>
<dbReference type="Gene3D" id="3.30.70.270">
    <property type="match status" value="2"/>
</dbReference>
<dbReference type="GO" id="GO:0005634">
    <property type="term" value="C:nucleus"/>
    <property type="evidence" value="ECO:0007669"/>
    <property type="project" value="UniProtKB-ARBA"/>
</dbReference>
<dbReference type="Pfam" id="PF00692">
    <property type="entry name" value="dUTPase"/>
    <property type="match status" value="1"/>
</dbReference>
<feature type="domain" description="Integrase catalytic" evidence="12">
    <location>
        <begin position="1161"/>
        <end position="1320"/>
    </location>
</feature>
<sequence>MHPDVLLPQRQTENAAGFGLFVPKNYCIRAQSKIKIPMNIAIAIPIGHIGLISRPSATYTPVHIEPLILGPDSRDAITLTVANPSCKDWHCPQDHCIAQLTVLRSMTGPAVEASELEPLIMDPTEVTDINFLDNKLDWRDPHELFVSEEWQTLGANPVNDTTIATVQGHVCNIKFPIVLDTGATVNVLSKGAYQAHFQKHPIETSTVFCRSIDGRQAKPLGTVKLRTRLGNHHFSDSFLIIDGFPKEVLLGRSTLIKHKIDILNSENCAILTNKKGIQTRLPLLYAAPTEHITAIRLHLDQDLLLPPMHGADAPVKAIGKDTYLYAQYGVVKSLPIITDVYVARGEVQLNQGRCVVTIKNLSNSHLALTAGTPVAIMTVHNPDDFDRVLIDCDDEALPDESAGATPAVETYITIDDLQRRPHRGDLNLSDIPKDLKIGLADELNYEQMERLLTVLREAKELFADKDLHSHIDPSTAQHRIEVTSGRVPNEPPRRHSPHQRQVIREAIQSQLDTHIIRPSKSPYASGIVLIPKKDTDELRFCVDYRQLNKITKKDVYPLPRIDDALDALVGASFYSTFDLRSGYWQIPVAEADKEKTAFTSHEGLYEYNVMPFGLTNAPATFQRLMDVVLSGLKWRCCLVYLDDIVVFSKSFDEHLDHIRQVFNRLTRYKLRLKPSKCHICCNKIIYLGHCVTPAGISPDPRKLVAVTQFPVPKTVADVERFIGLTSYYRKFIKNFAMHAAPLHDLTKKGRAWQWTASEQGAFEWLRDKLVTNPILALPDFTRTCKFKVQTDASDIGIGAVLSQQGQDGNDKVIAYASRKLTPLEVKWHTQEKEALAIVWACETFRHYLLGDHFLVESDHGSLQWLHSAKKGKLARWSLGLSEFDYEVKHRPGKANANADALSRAPVTDKCVLPDPGTAKDIFMVTTRSSTMQNRPNVVEAALKRAEARNFIAPLPTKRNPLRPAVAPPAPTNSNAAFPPPGDRNDIPHTSSADPITVTADNDAHFHSQFVQLDVEEHSLRDTIRTAQNEDSDIKQIRSMIGTSPDNPPIKIGNWPFRSEIYGLTDDDLVYRHYLEGRTTRVIERKQLLIPNGSIRQQLLEAFHNSPLCGHLGNTKTYVKVRERMFWPGMQVTIRNHVANCKPCKLAKNKPNLYNRPLFPTRPEGPFSKVCLDIVGPFPTTTNGNTYILCMTDFFTKWVEAVPLQHKTETAVVAAVYRYLICRHGVPTMIHTDQGREFVNSTLHHLAERMRMTHKITTVYYPQANGLVERFNQTLIDALKAYQVQDPNVWDEYLDGFLFAYRTSVHAATRETPFYLLYGRDAKLPIDMIYGAQANEAAADDIDVYKTRLAFDLRRAHQIVKSTITAVGDQFKKRWDDKAHPIRAHPVIDTYQLTIVHINPTTTPITFAVGSQVLLYTPHGLHKTLGIPTSRMADASASSRSRKLDSDWSGPWTVVQKKHDTVYKIRNANGYERTVNVNKLDAFMSPITHRATSQDVTTGSLPAPNPHAERRDVTEHLPQPPAEISVAQEEDLSVPPAEISVAQEEDLSVPPAEISMAQEEDLSVVPPAEISVCPEEDLSVVPPAEISVCPEEDLSVVRVDKNSNVTSRMSKKLQQLKARVQSKRISTMANENAPLQVTGHRKVGRGYIYMVSWSNGDSYEVYKKDLRTTLLKQYWKRCDIPDQEKPTEFQNSRPRTQPQ</sequence>
<proteinExistence type="predicted"/>
<keyword evidence="8" id="KW-0378">Hydrolase</keyword>
<dbReference type="VEuPathDB" id="FungiDB:SeMB42_g07451"/>
<dbReference type="InterPro" id="IPR041373">
    <property type="entry name" value="RT_RNaseH"/>
</dbReference>
<dbReference type="InterPro" id="IPR036157">
    <property type="entry name" value="dUTPase-like_sf"/>
</dbReference>
<dbReference type="VEuPathDB" id="FungiDB:SeMB42_g07449"/>
<keyword evidence="3" id="KW-0808">Transferase</keyword>
<keyword evidence="5" id="KW-0540">Nuclease</keyword>
<evidence type="ECO:0000256" key="5">
    <source>
        <dbReference type="ARBA" id="ARBA00022722"/>
    </source>
</evidence>
<keyword evidence="2" id="KW-0645">Protease</keyword>
<name>A0A507DFU8_9FUNG</name>
<dbReference type="FunFam" id="3.30.420.10:FF:000032">
    <property type="entry name" value="Retrovirus-related Pol polyprotein from transposon 297-like Protein"/>
    <property type="match status" value="1"/>
</dbReference>
<dbReference type="InterPro" id="IPR021109">
    <property type="entry name" value="Peptidase_aspartic_dom_sf"/>
</dbReference>
<dbReference type="FunFam" id="1.10.340.70:FF:000001">
    <property type="entry name" value="Retrovirus-related Pol polyprotein from transposon gypsy-like Protein"/>
    <property type="match status" value="1"/>
</dbReference>
<dbReference type="Gene3D" id="3.10.10.10">
    <property type="entry name" value="HIV Type 1 Reverse Transcriptase, subunit A, domain 1"/>
    <property type="match status" value="1"/>
</dbReference>